<protein>
    <recommendedName>
        <fullName evidence="4 12">Heme exporter protein D</fullName>
    </recommendedName>
</protein>
<dbReference type="STRING" id="1867956.BJF95_01105"/>
<dbReference type="NCBIfam" id="TIGR03141">
    <property type="entry name" value="cytochro_ccmD"/>
    <property type="match status" value="1"/>
</dbReference>
<gene>
    <name evidence="13" type="ORF">BJF95_01105</name>
</gene>
<keyword evidence="11 12" id="KW-0472">Membrane</keyword>
<dbReference type="InterPro" id="IPR007078">
    <property type="entry name" value="Haem_export_protD_CcmD"/>
</dbReference>
<dbReference type="GO" id="GO:0015886">
    <property type="term" value="P:heme transport"/>
    <property type="evidence" value="ECO:0007669"/>
    <property type="project" value="InterPro"/>
</dbReference>
<reference evidence="13 14" key="1">
    <citation type="submission" date="2016-09" db="EMBL/GenBank/DDBJ databases">
        <title>Rhizobium oryziradicis sp. nov., isolated from the root of rice.</title>
        <authorList>
            <person name="Zhao J."/>
            <person name="Zhang X."/>
        </authorList>
    </citation>
    <scope>NUCLEOTIDE SEQUENCE [LARGE SCALE GENOMIC DNA]</scope>
    <source>
        <strain evidence="13 14">N19</strain>
    </source>
</reference>
<evidence type="ECO:0000256" key="6">
    <source>
        <dbReference type="ARBA" id="ARBA00022475"/>
    </source>
</evidence>
<comment type="subcellular location">
    <subcellularLocation>
        <location evidence="2 12">Cell inner membrane</location>
        <topology evidence="2 12">Single-pass membrane protein</topology>
    </subcellularLocation>
</comment>
<evidence type="ECO:0000256" key="1">
    <source>
        <dbReference type="ARBA" id="ARBA00002442"/>
    </source>
</evidence>
<evidence type="ECO:0000256" key="9">
    <source>
        <dbReference type="ARBA" id="ARBA00022748"/>
    </source>
</evidence>
<dbReference type="EMBL" id="MKIM01000031">
    <property type="protein sequence ID" value="OLP42754.1"/>
    <property type="molecule type" value="Genomic_DNA"/>
</dbReference>
<keyword evidence="14" id="KW-1185">Reference proteome</keyword>
<keyword evidence="8 12" id="KW-0812">Transmembrane</keyword>
<keyword evidence="6 12" id="KW-1003">Cell membrane</keyword>
<dbReference type="Pfam" id="PF04995">
    <property type="entry name" value="CcmD"/>
    <property type="match status" value="1"/>
</dbReference>
<evidence type="ECO:0000256" key="5">
    <source>
        <dbReference type="ARBA" id="ARBA00022448"/>
    </source>
</evidence>
<name>A0A1Q8ZLV5_9HYPH</name>
<evidence type="ECO:0000256" key="3">
    <source>
        <dbReference type="ARBA" id="ARBA00008741"/>
    </source>
</evidence>
<evidence type="ECO:0000256" key="10">
    <source>
        <dbReference type="ARBA" id="ARBA00022989"/>
    </source>
</evidence>
<evidence type="ECO:0000256" key="7">
    <source>
        <dbReference type="ARBA" id="ARBA00022519"/>
    </source>
</evidence>
<evidence type="ECO:0000256" key="11">
    <source>
        <dbReference type="ARBA" id="ARBA00023136"/>
    </source>
</evidence>
<evidence type="ECO:0000313" key="14">
    <source>
        <dbReference type="Proteomes" id="UP000186894"/>
    </source>
</evidence>
<evidence type="ECO:0000313" key="13">
    <source>
        <dbReference type="EMBL" id="OLP42754.1"/>
    </source>
</evidence>
<dbReference type="GO" id="GO:0017004">
    <property type="term" value="P:cytochrome complex assembly"/>
    <property type="evidence" value="ECO:0007669"/>
    <property type="project" value="UniProtKB-KW"/>
</dbReference>
<accession>A0A1Q8ZLV5</accession>
<dbReference type="OrthoDB" id="8421547at2"/>
<keyword evidence="10 12" id="KW-1133">Transmembrane helix</keyword>
<dbReference type="RefSeq" id="WP_075641450.1">
    <property type="nucleotide sequence ID" value="NZ_MKIM01000031.1"/>
</dbReference>
<keyword evidence="5 12" id="KW-0813">Transport</keyword>
<comment type="similarity">
    <text evidence="3 12">Belongs to the CcmD/CycX/HelD family.</text>
</comment>
<evidence type="ECO:0000256" key="12">
    <source>
        <dbReference type="RuleBase" id="RU363101"/>
    </source>
</evidence>
<evidence type="ECO:0000256" key="2">
    <source>
        <dbReference type="ARBA" id="ARBA00004377"/>
    </source>
</evidence>
<dbReference type="GO" id="GO:0005886">
    <property type="term" value="C:plasma membrane"/>
    <property type="evidence" value="ECO:0007669"/>
    <property type="project" value="UniProtKB-SubCell"/>
</dbReference>
<evidence type="ECO:0000256" key="4">
    <source>
        <dbReference type="ARBA" id="ARBA00016461"/>
    </source>
</evidence>
<keyword evidence="7 12" id="KW-0997">Cell inner membrane</keyword>
<comment type="caution">
    <text evidence="13">The sequence shown here is derived from an EMBL/GenBank/DDBJ whole genome shotgun (WGS) entry which is preliminary data.</text>
</comment>
<feature type="transmembrane region" description="Helical" evidence="12">
    <location>
        <begin position="6"/>
        <end position="28"/>
    </location>
</feature>
<sequence>MSHYAFYINTSYGAAGLIVLCLIAWVFLDGRARQKELKALEASGIRRRSSADKASS</sequence>
<dbReference type="AlphaFoldDB" id="A0A1Q8ZLV5"/>
<comment type="function">
    <text evidence="1 12">Required for the export of heme to the periplasm for the biogenesis of c-type cytochromes.</text>
</comment>
<proteinExistence type="inferred from homology"/>
<dbReference type="Proteomes" id="UP000186894">
    <property type="component" value="Unassembled WGS sequence"/>
</dbReference>
<keyword evidence="9 12" id="KW-0201">Cytochrome c-type biogenesis</keyword>
<organism evidence="13 14">
    <name type="scientific">Rhizobium oryziradicis</name>
    <dbReference type="NCBI Taxonomy" id="1867956"/>
    <lineage>
        <taxon>Bacteria</taxon>
        <taxon>Pseudomonadati</taxon>
        <taxon>Pseudomonadota</taxon>
        <taxon>Alphaproteobacteria</taxon>
        <taxon>Hyphomicrobiales</taxon>
        <taxon>Rhizobiaceae</taxon>
        <taxon>Rhizobium/Agrobacterium group</taxon>
        <taxon>Rhizobium</taxon>
    </lineage>
</organism>
<evidence type="ECO:0000256" key="8">
    <source>
        <dbReference type="ARBA" id="ARBA00022692"/>
    </source>
</evidence>